<proteinExistence type="predicted"/>
<reference evidence="1 2" key="1">
    <citation type="journal article" date="2019" name="Sci. Rep.">
        <title>Orb-weaving spider Araneus ventricosus genome elucidates the spidroin gene catalogue.</title>
        <authorList>
            <person name="Kono N."/>
            <person name="Nakamura H."/>
            <person name="Ohtoshi R."/>
            <person name="Moran D.A.P."/>
            <person name="Shinohara A."/>
            <person name="Yoshida Y."/>
            <person name="Fujiwara M."/>
            <person name="Mori M."/>
            <person name="Tomita M."/>
            <person name="Arakawa K."/>
        </authorList>
    </citation>
    <scope>NUCLEOTIDE SEQUENCE [LARGE SCALE GENOMIC DNA]</scope>
</reference>
<dbReference type="OrthoDB" id="116316at2759"/>
<comment type="caution">
    <text evidence="1">The sequence shown here is derived from an EMBL/GenBank/DDBJ whole genome shotgun (WGS) entry which is preliminary data.</text>
</comment>
<keyword evidence="2" id="KW-1185">Reference proteome</keyword>
<dbReference type="AlphaFoldDB" id="A0A4Y2J0D3"/>
<protein>
    <recommendedName>
        <fullName evidence="3">Retrovirus-related Pol polyprotein from transposon TNT 1-94</fullName>
    </recommendedName>
</protein>
<dbReference type="EMBL" id="BGPR01003022">
    <property type="protein sequence ID" value="GBM82626.1"/>
    <property type="molecule type" value="Genomic_DNA"/>
</dbReference>
<evidence type="ECO:0000313" key="1">
    <source>
        <dbReference type="EMBL" id="GBM82626.1"/>
    </source>
</evidence>
<evidence type="ECO:0000313" key="2">
    <source>
        <dbReference type="Proteomes" id="UP000499080"/>
    </source>
</evidence>
<sequence length="194" mass="21963">MYCTVSCHWLFVQSFLSHSTPLYLHVINCSSQVVPDWLQTSTFASPPLLLPGSRLVPSPPSPLTRPRTQQLTTHEHFTLSSAASYSRLWLAALTSRRHHKEYLSFVIKFSSSFQRADCKDMTDHLHRAISADQQLKSTGIKPDEELFAGIMLANLPDRFEPLIMALKNCSEKITVDNIRNRLLAEDVKPQVDVS</sequence>
<evidence type="ECO:0008006" key="3">
    <source>
        <dbReference type="Google" id="ProtNLM"/>
    </source>
</evidence>
<organism evidence="1 2">
    <name type="scientific">Araneus ventricosus</name>
    <name type="common">Orbweaver spider</name>
    <name type="synonym">Epeira ventricosa</name>
    <dbReference type="NCBI Taxonomy" id="182803"/>
    <lineage>
        <taxon>Eukaryota</taxon>
        <taxon>Metazoa</taxon>
        <taxon>Ecdysozoa</taxon>
        <taxon>Arthropoda</taxon>
        <taxon>Chelicerata</taxon>
        <taxon>Arachnida</taxon>
        <taxon>Araneae</taxon>
        <taxon>Araneomorphae</taxon>
        <taxon>Entelegynae</taxon>
        <taxon>Araneoidea</taxon>
        <taxon>Araneidae</taxon>
        <taxon>Araneus</taxon>
    </lineage>
</organism>
<dbReference type="Proteomes" id="UP000499080">
    <property type="component" value="Unassembled WGS sequence"/>
</dbReference>
<name>A0A4Y2J0D3_ARAVE</name>
<accession>A0A4Y2J0D3</accession>
<gene>
    <name evidence="1" type="ORF">AVEN_26808_1</name>
</gene>
<dbReference type="Pfam" id="PF14223">
    <property type="entry name" value="Retrotran_gag_2"/>
    <property type="match status" value="1"/>
</dbReference>